<dbReference type="Proteomes" id="UP001291309">
    <property type="component" value="Unassembled WGS sequence"/>
</dbReference>
<dbReference type="RefSeq" id="WP_321546033.1">
    <property type="nucleotide sequence ID" value="NZ_JAXIVS010000004.1"/>
</dbReference>
<evidence type="ECO:0000256" key="3">
    <source>
        <dbReference type="ARBA" id="ARBA00023002"/>
    </source>
</evidence>
<organism evidence="7 8">
    <name type="scientific">Hyalangium rubrum</name>
    <dbReference type="NCBI Taxonomy" id="3103134"/>
    <lineage>
        <taxon>Bacteria</taxon>
        <taxon>Pseudomonadati</taxon>
        <taxon>Myxococcota</taxon>
        <taxon>Myxococcia</taxon>
        <taxon>Myxococcales</taxon>
        <taxon>Cystobacterineae</taxon>
        <taxon>Archangiaceae</taxon>
        <taxon>Hyalangium</taxon>
    </lineage>
</organism>
<evidence type="ECO:0000313" key="7">
    <source>
        <dbReference type="EMBL" id="MDY7227306.1"/>
    </source>
</evidence>
<protein>
    <submittedName>
        <fullName evidence="7">Thioredoxin domain-containing protein</fullName>
    </submittedName>
</protein>
<dbReference type="SUPFAM" id="SSF52833">
    <property type="entry name" value="Thioredoxin-like"/>
    <property type="match status" value="2"/>
</dbReference>
<evidence type="ECO:0000259" key="6">
    <source>
        <dbReference type="PROSITE" id="PS51352"/>
    </source>
</evidence>
<evidence type="ECO:0000313" key="8">
    <source>
        <dbReference type="Proteomes" id="UP001291309"/>
    </source>
</evidence>
<dbReference type="PANTHER" id="PTHR13887">
    <property type="entry name" value="GLUTATHIONE S-TRANSFERASE KAPPA"/>
    <property type="match status" value="1"/>
</dbReference>
<sequence>MKTGVVGLVLGLLVGALVGYTVWGAKTPTDSAKAASAQIAAAPAPAAAPAAQQAQPQQQQITIPSTVFKVPVDNSPSRGKADALVTMVEFTDFQCPFCARASATVKQLEEDYGDKLRVVIKHNPLPFHPRAKPAAIAAMAAHEQGKFWEYHDKLFANQKALDDASLETYAKEVGLDLKRFKKSMENPKLAQAVDADQAMAMGFSAGGTPSFFVNGRFFSGAQPIEVFKAVIDAELAQAQALVKEGVKPSELYASITAQGATTRAPPEAPAVKVDLGTAPVKGAADAPVTLVAFSDFQCPFCSRAAVTVRQLEDEYKGKLRVAFKHQPLANHENARPAAAASLAAHEQGKFWEFHDRLFANQMSLDRASLDRYAQELGLDMAKYKAAMDSNKFEAQIAADSAQGTQIGAAGTPTFFVNGRKITGAKPIEVFRKMIDEELRRAGVAAATP</sequence>
<accession>A0ABU5H1W0</accession>
<gene>
    <name evidence="7" type="ORF">SYV04_12920</name>
</gene>
<name>A0ABU5H1W0_9BACT</name>
<dbReference type="PROSITE" id="PS51352">
    <property type="entry name" value="THIOREDOXIN_2"/>
    <property type="match status" value="2"/>
</dbReference>
<dbReference type="InterPro" id="IPR013766">
    <property type="entry name" value="Thioredoxin_domain"/>
</dbReference>
<dbReference type="InterPro" id="IPR012336">
    <property type="entry name" value="Thioredoxin-like_fold"/>
</dbReference>
<comment type="similarity">
    <text evidence="1">Belongs to the thioredoxin family. DsbA subfamily.</text>
</comment>
<evidence type="ECO:0000256" key="1">
    <source>
        <dbReference type="ARBA" id="ARBA00005791"/>
    </source>
</evidence>
<feature type="domain" description="Thioredoxin" evidence="6">
    <location>
        <begin position="42"/>
        <end position="236"/>
    </location>
</feature>
<dbReference type="Gene3D" id="3.40.30.10">
    <property type="entry name" value="Glutaredoxin"/>
    <property type="match status" value="2"/>
</dbReference>
<dbReference type="EMBL" id="JAXIVS010000004">
    <property type="protein sequence ID" value="MDY7227306.1"/>
    <property type="molecule type" value="Genomic_DNA"/>
</dbReference>
<keyword evidence="4" id="KW-1015">Disulfide bond</keyword>
<dbReference type="PANTHER" id="PTHR13887:SF14">
    <property type="entry name" value="DISULFIDE BOND FORMATION PROTEIN D"/>
    <property type="match status" value="1"/>
</dbReference>
<keyword evidence="5" id="KW-0676">Redox-active center</keyword>
<evidence type="ECO:0000256" key="4">
    <source>
        <dbReference type="ARBA" id="ARBA00023157"/>
    </source>
</evidence>
<reference evidence="7 8" key="1">
    <citation type="submission" date="2023-12" db="EMBL/GenBank/DDBJ databases">
        <title>the genome sequence of Hyalangium sp. s54d21.</title>
        <authorList>
            <person name="Zhang X."/>
        </authorList>
    </citation>
    <scope>NUCLEOTIDE SEQUENCE [LARGE SCALE GENOMIC DNA]</scope>
    <source>
        <strain evidence="8">s54d21</strain>
    </source>
</reference>
<keyword evidence="3" id="KW-0560">Oxidoreductase</keyword>
<keyword evidence="2" id="KW-0732">Signal</keyword>
<feature type="domain" description="Thioredoxin" evidence="6">
    <location>
        <begin position="262"/>
        <end position="439"/>
    </location>
</feature>
<dbReference type="InterPro" id="IPR036249">
    <property type="entry name" value="Thioredoxin-like_sf"/>
</dbReference>
<dbReference type="Pfam" id="PF13462">
    <property type="entry name" value="Thioredoxin_4"/>
    <property type="match status" value="2"/>
</dbReference>
<comment type="caution">
    <text evidence="7">The sequence shown here is derived from an EMBL/GenBank/DDBJ whole genome shotgun (WGS) entry which is preliminary data.</text>
</comment>
<evidence type="ECO:0000256" key="2">
    <source>
        <dbReference type="ARBA" id="ARBA00022729"/>
    </source>
</evidence>
<keyword evidence="8" id="KW-1185">Reference proteome</keyword>
<evidence type="ECO:0000256" key="5">
    <source>
        <dbReference type="ARBA" id="ARBA00023284"/>
    </source>
</evidence>
<proteinExistence type="inferred from homology"/>